<gene>
    <name evidence="1" type="ORF">ISP20_06855</name>
</gene>
<dbReference type="Pfam" id="PF08883">
    <property type="entry name" value="DOPA_dioxygen"/>
    <property type="match status" value="1"/>
</dbReference>
<evidence type="ECO:0000313" key="2">
    <source>
        <dbReference type="Proteomes" id="UP001430065"/>
    </source>
</evidence>
<dbReference type="SUPFAM" id="SSF143410">
    <property type="entry name" value="DOPA-like"/>
    <property type="match status" value="1"/>
</dbReference>
<dbReference type="GO" id="GO:0051213">
    <property type="term" value="F:dioxygenase activity"/>
    <property type="evidence" value="ECO:0007669"/>
    <property type="project" value="UniProtKB-KW"/>
</dbReference>
<name>A0ABS2JPB4_9GAMM</name>
<dbReference type="Gene3D" id="3.30.70.1240">
    <property type="entry name" value="DOPA-like domains"/>
    <property type="match status" value="1"/>
</dbReference>
<protein>
    <submittedName>
        <fullName evidence="1">Aromatic ring-opening dioxygenase</fullName>
    </submittedName>
</protein>
<sequence length="136" mass="14897">MTTHRDPSGTAPYHAHVYYDASTRPIAEVLRQNLIESMQRARIPPLRFVGRLSDRSAGPHPLPQFEIHFTADGLAAIRDIIASSGLTALVHPLTDDDLADHTSLAQWIGRPLALDLSTLDPPGHNQGVARFGKSDF</sequence>
<dbReference type="Proteomes" id="UP001430065">
    <property type="component" value="Unassembled WGS sequence"/>
</dbReference>
<organism evidence="1 2">
    <name type="scientific">Dyella kyungheensis</name>
    <dbReference type="NCBI Taxonomy" id="1242174"/>
    <lineage>
        <taxon>Bacteria</taxon>
        <taxon>Pseudomonadati</taxon>
        <taxon>Pseudomonadota</taxon>
        <taxon>Gammaproteobacteria</taxon>
        <taxon>Lysobacterales</taxon>
        <taxon>Rhodanobacteraceae</taxon>
        <taxon>Dyella</taxon>
    </lineage>
</organism>
<dbReference type="EMBL" id="JADIKC010000003">
    <property type="protein sequence ID" value="MBM7120879.1"/>
    <property type="molecule type" value="Genomic_DNA"/>
</dbReference>
<dbReference type="InterPro" id="IPR023389">
    <property type="entry name" value="DOPA-like_sf"/>
</dbReference>
<reference evidence="1 2" key="1">
    <citation type="submission" date="2020-10" db="EMBL/GenBank/DDBJ databases">
        <title>Phylogeny of dyella-like bacteria.</title>
        <authorList>
            <person name="Fu J."/>
        </authorList>
    </citation>
    <scope>NUCLEOTIDE SEQUENCE [LARGE SCALE GENOMIC DNA]</scope>
    <source>
        <strain evidence="1 2">THG-B117</strain>
    </source>
</reference>
<keyword evidence="1" id="KW-0560">Oxidoreductase</keyword>
<comment type="caution">
    <text evidence="1">The sequence shown here is derived from an EMBL/GenBank/DDBJ whole genome shotgun (WGS) entry which is preliminary data.</text>
</comment>
<evidence type="ECO:0000313" key="1">
    <source>
        <dbReference type="EMBL" id="MBM7120879.1"/>
    </source>
</evidence>
<keyword evidence="2" id="KW-1185">Reference proteome</keyword>
<accession>A0ABS2JPB4</accession>
<dbReference type="PANTHER" id="PTHR36423">
    <property type="entry name" value="AFR070WP"/>
    <property type="match status" value="1"/>
</dbReference>
<proteinExistence type="predicted"/>
<dbReference type="InterPro" id="IPR014980">
    <property type="entry name" value="DOPA_dioxygen"/>
</dbReference>
<dbReference type="PANTHER" id="PTHR36423:SF2">
    <property type="entry name" value="AFR070WP"/>
    <property type="match status" value="1"/>
</dbReference>
<keyword evidence="1" id="KW-0223">Dioxygenase</keyword>